<proteinExistence type="predicted"/>
<protein>
    <recommendedName>
        <fullName evidence="2">ISXO2-like transposase domain-containing protein</fullName>
    </recommendedName>
</protein>
<organism evidence="1">
    <name type="scientific">Aphanomyces astaci</name>
    <name type="common">Crayfish plague agent</name>
    <dbReference type="NCBI Taxonomy" id="112090"/>
    <lineage>
        <taxon>Eukaryota</taxon>
        <taxon>Sar</taxon>
        <taxon>Stramenopiles</taxon>
        <taxon>Oomycota</taxon>
        <taxon>Saprolegniomycetes</taxon>
        <taxon>Saprolegniales</taxon>
        <taxon>Verrucalvaceae</taxon>
        <taxon>Aphanomyces</taxon>
    </lineage>
</organism>
<dbReference type="GeneID" id="20810233"/>
<accession>W4GEC0</accession>
<dbReference type="EMBL" id="KI913131">
    <property type="protein sequence ID" value="ETV78020.1"/>
    <property type="molecule type" value="Genomic_DNA"/>
</dbReference>
<dbReference type="STRING" id="112090.W4GEC0"/>
<dbReference type="AlphaFoldDB" id="W4GEC0"/>
<gene>
    <name evidence="1" type="ORF">H257_08237</name>
</gene>
<sequence length="95" mass="10888">MMARSLKSTRHHSKKFKYNHGAQHPDVWLFGGVDRTTRKWFGRLMLHGRTKPSLSAMIGQHIRPGTLIMSDKFGSYVSSDERHILSNNPLLADKN</sequence>
<evidence type="ECO:0008006" key="2">
    <source>
        <dbReference type="Google" id="ProtNLM"/>
    </source>
</evidence>
<dbReference type="VEuPathDB" id="FungiDB:H257_08237"/>
<name>W4GEC0_APHAT</name>
<dbReference type="OrthoDB" id="10052789at2759"/>
<dbReference type="RefSeq" id="XP_009832357.1">
    <property type="nucleotide sequence ID" value="XM_009834055.1"/>
</dbReference>
<reference evidence="1" key="1">
    <citation type="submission" date="2013-12" db="EMBL/GenBank/DDBJ databases">
        <title>The Genome Sequence of Aphanomyces astaci APO3.</title>
        <authorList>
            <consortium name="The Broad Institute Genomics Platform"/>
            <person name="Russ C."/>
            <person name="Tyler B."/>
            <person name="van West P."/>
            <person name="Dieguez-Uribeondo J."/>
            <person name="Young S.K."/>
            <person name="Zeng Q."/>
            <person name="Gargeya S."/>
            <person name="Fitzgerald M."/>
            <person name="Abouelleil A."/>
            <person name="Alvarado L."/>
            <person name="Chapman S.B."/>
            <person name="Gainer-Dewar J."/>
            <person name="Goldberg J."/>
            <person name="Griggs A."/>
            <person name="Gujja S."/>
            <person name="Hansen M."/>
            <person name="Howarth C."/>
            <person name="Imamovic A."/>
            <person name="Ireland A."/>
            <person name="Larimer J."/>
            <person name="McCowan C."/>
            <person name="Murphy C."/>
            <person name="Pearson M."/>
            <person name="Poon T.W."/>
            <person name="Priest M."/>
            <person name="Roberts A."/>
            <person name="Saif S."/>
            <person name="Shea T."/>
            <person name="Sykes S."/>
            <person name="Wortman J."/>
            <person name="Nusbaum C."/>
            <person name="Birren B."/>
        </authorList>
    </citation>
    <scope>NUCLEOTIDE SEQUENCE [LARGE SCALE GENOMIC DNA]</scope>
    <source>
        <strain evidence="1">APO3</strain>
    </source>
</reference>
<evidence type="ECO:0000313" key="1">
    <source>
        <dbReference type="EMBL" id="ETV78020.1"/>
    </source>
</evidence>